<evidence type="ECO:0000313" key="3">
    <source>
        <dbReference type="EMBL" id="SFD97870.1"/>
    </source>
</evidence>
<dbReference type="EMBL" id="FOMZ01000006">
    <property type="protein sequence ID" value="SFD97870.1"/>
    <property type="molecule type" value="Genomic_DNA"/>
</dbReference>
<reference evidence="4" key="1">
    <citation type="submission" date="2016-10" db="EMBL/GenBank/DDBJ databases">
        <authorList>
            <person name="Varghese N."/>
            <person name="Submissions S."/>
        </authorList>
    </citation>
    <scope>NUCLEOTIDE SEQUENCE [LARGE SCALE GENOMIC DNA]</scope>
    <source>
        <strain evidence="4">DSM 45004</strain>
    </source>
</reference>
<sequence>MQTSHRRTVNGYLLGLLVVVTLDACIHIDGSGIVLQFGRETAGTTASEILAITGGEAESTHLDRGLPELVEGDVTFLRHLVLPGMHRVTVETERGSEWWAHDTADGSWIRLVPLGGETLTVEQSGPRELWPVLTELVENWCEQGKPPSNRSGLTVEPDGTHTVWLDNPQRPIRTLE</sequence>
<keyword evidence="2" id="KW-0812">Transmembrane</keyword>
<keyword evidence="4" id="KW-1185">Reference proteome</keyword>
<gene>
    <name evidence="3" type="ORF">SAMN04487819_10659</name>
</gene>
<feature type="region of interest" description="Disordered" evidence="1">
    <location>
        <begin position="144"/>
        <end position="176"/>
    </location>
</feature>
<feature type="transmembrane region" description="Helical" evidence="2">
    <location>
        <begin position="12"/>
        <end position="35"/>
    </location>
</feature>
<dbReference type="AlphaFoldDB" id="A0A1I1WXR4"/>
<evidence type="ECO:0000256" key="2">
    <source>
        <dbReference type="SAM" id="Phobius"/>
    </source>
</evidence>
<keyword evidence="2" id="KW-1133">Transmembrane helix</keyword>
<evidence type="ECO:0000256" key="1">
    <source>
        <dbReference type="SAM" id="MobiDB-lite"/>
    </source>
</evidence>
<proteinExistence type="predicted"/>
<evidence type="ECO:0000313" key="4">
    <source>
        <dbReference type="Proteomes" id="UP000198716"/>
    </source>
</evidence>
<name>A0A1I1WXR4_9ACTN</name>
<protein>
    <submittedName>
        <fullName evidence="3">Uncharacterized protein</fullName>
    </submittedName>
</protein>
<organism evidence="3 4">
    <name type="scientific">Actinopolyspora alba</name>
    <dbReference type="NCBI Taxonomy" id="673379"/>
    <lineage>
        <taxon>Bacteria</taxon>
        <taxon>Bacillati</taxon>
        <taxon>Actinomycetota</taxon>
        <taxon>Actinomycetes</taxon>
        <taxon>Actinopolysporales</taxon>
        <taxon>Actinopolysporaceae</taxon>
        <taxon>Actinopolyspora</taxon>
        <taxon>Actinopolyspora alba group</taxon>
    </lineage>
</organism>
<accession>A0A1I1WXR4</accession>
<keyword evidence="2" id="KW-0472">Membrane</keyword>
<dbReference type="Proteomes" id="UP000198716">
    <property type="component" value="Unassembled WGS sequence"/>
</dbReference>